<evidence type="ECO:0000313" key="8">
    <source>
        <dbReference type="EMBL" id="MBO7745962.1"/>
    </source>
</evidence>
<dbReference type="InterPro" id="IPR001497">
    <property type="entry name" value="MethylDNA_cys_MeTrfase_AS"/>
</dbReference>
<dbReference type="PANTHER" id="PTHR10815:SF12">
    <property type="entry name" value="METHYLATED-DNA--PROTEIN-CYSTEINE METHYLTRANSFERASE, INDUCIBLE"/>
    <property type="match status" value="1"/>
</dbReference>
<dbReference type="InterPro" id="IPR014048">
    <property type="entry name" value="MethylDNA_cys_MeTrfase_DNA-bd"/>
</dbReference>
<keyword evidence="9" id="KW-1185">Reference proteome</keyword>
<proteinExistence type="predicted"/>
<dbReference type="Proteomes" id="UP000670947">
    <property type="component" value="Unassembled WGS sequence"/>
</dbReference>
<dbReference type="InterPro" id="IPR036631">
    <property type="entry name" value="MGMT_N_sf"/>
</dbReference>
<evidence type="ECO:0000313" key="9">
    <source>
        <dbReference type="Proteomes" id="UP000670947"/>
    </source>
</evidence>
<organism evidence="8 9">
    <name type="scientific">Paenibacillus artemisiicola</name>
    <dbReference type="NCBI Taxonomy" id="1172618"/>
    <lineage>
        <taxon>Bacteria</taxon>
        <taxon>Bacillati</taxon>
        <taxon>Bacillota</taxon>
        <taxon>Bacilli</taxon>
        <taxon>Bacillales</taxon>
        <taxon>Paenibacillaceae</taxon>
        <taxon>Paenibacillus</taxon>
    </lineage>
</organism>
<comment type="caution">
    <text evidence="8">The sequence shown here is derived from an EMBL/GenBank/DDBJ whole genome shotgun (WGS) entry which is preliminary data.</text>
</comment>
<keyword evidence="4" id="KW-0227">DNA damage</keyword>
<name>A0ABS3WCE6_9BACL</name>
<evidence type="ECO:0000256" key="1">
    <source>
        <dbReference type="ARBA" id="ARBA00001286"/>
    </source>
</evidence>
<accession>A0ABS3WCE6</accession>
<dbReference type="Pfam" id="PF01035">
    <property type="entry name" value="DNA_binding_1"/>
    <property type="match status" value="1"/>
</dbReference>
<comment type="catalytic activity">
    <reaction evidence="6">
        <text>a 6-O-methyl-2'-deoxyguanosine in DNA + L-cysteinyl-[protein] = S-methyl-L-cysteinyl-[protein] + a 2'-deoxyguanosine in DNA</text>
        <dbReference type="Rhea" id="RHEA:24000"/>
        <dbReference type="Rhea" id="RHEA-COMP:10131"/>
        <dbReference type="Rhea" id="RHEA-COMP:10132"/>
        <dbReference type="Rhea" id="RHEA-COMP:11367"/>
        <dbReference type="Rhea" id="RHEA-COMP:11368"/>
        <dbReference type="ChEBI" id="CHEBI:29950"/>
        <dbReference type="ChEBI" id="CHEBI:82612"/>
        <dbReference type="ChEBI" id="CHEBI:85445"/>
        <dbReference type="ChEBI" id="CHEBI:85448"/>
        <dbReference type="EC" id="2.1.1.63"/>
    </reaction>
</comment>
<dbReference type="PANTHER" id="PTHR10815">
    <property type="entry name" value="METHYLATED-DNA--PROTEIN-CYSTEINE METHYLTRANSFERASE"/>
    <property type="match status" value="1"/>
</dbReference>
<reference evidence="8 9" key="1">
    <citation type="submission" date="2021-03" db="EMBL/GenBank/DDBJ databases">
        <title>Paenibacillus artemisicola MWE-103 whole genome sequence.</title>
        <authorList>
            <person name="Ham Y.J."/>
        </authorList>
    </citation>
    <scope>NUCLEOTIDE SEQUENCE [LARGE SCALE GENOMIC DNA]</scope>
    <source>
        <strain evidence="8 9">MWE-103</strain>
    </source>
</reference>
<evidence type="ECO:0000256" key="2">
    <source>
        <dbReference type="ARBA" id="ARBA00022603"/>
    </source>
</evidence>
<dbReference type="RefSeq" id="WP_208848782.1">
    <property type="nucleotide sequence ID" value="NZ_JAGGDJ010000014.1"/>
</dbReference>
<dbReference type="PROSITE" id="PS00374">
    <property type="entry name" value="MGMT"/>
    <property type="match status" value="1"/>
</dbReference>
<dbReference type="CDD" id="cd06445">
    <property type="entry name" value="ATase"/>
    <property type="match status" value="1"/>
</dbReference>
<evidence type="ECO:0000256" key="5">
    <source>
        <dbReference type="ARBA" id="ARBA00023204"/>
    </source>
</evidence>
<keyword evidence="5" id="KW-0234">DNA repair</keyword>
<dbReference type="Gene3D" id="1.10.10.10">
    <property type="entry name" value="Winged helix-like DNA-binding domain superfamily/Winged helix DNA-binding domain"/>
    <property type="match status" value="1"/>
</dbReference>
<gene>
    <name evidence="8" type="ORF">I8J29_17275</name>
</gene>
<dbReference type="InterPro" id="IPR036388">
    <property type="entry name" value="WH-like_DNA-bd_sf"/>
</dbReference>
<dbReference type="EMBL" id="JAGGDJ010000014">
    <property type="protein sequence ID" value="MBO7745962.1"/>
    <property type="molecule type" value="Genomic_DNA"/>
</dbReference>
<comment type="catalytic activity">
    <reaction evidence="1">
        <text>a 4-O-methyl-thymidine in DNA + L-cysteinyl-[protein] = a thymidine in DNA + S-methyl-L-cysteinyl-[protein]</text>
        <dbReference type="Rhea" id="RHEA:53428"/>
        <dbReference type="Rhea" id="RHEA-COMP:10131"/>
        <dbReference type="Rhea" id="RHEA-COMP:10132"/>
        <dbReference type="Rhea" id="RHEA-COMP:13555"/>
        <dbReference type="Rhea" id="RHEA-COMP:13556"/>
        <dbReference type="ChEBI" id="CHEBI:29950"/>
        <dbReference type="ChEBI" id="CHEBI:82612"/>
        <dbReference type="ChEBI" id="CHEBI:137386"/>
        <dbReference type="ChEBI" id="CHEBI:137387"/>
        <dbReference type="EC" id="2.1.1.63"/>
    </reaction>
</comment>
<keyword evidence="3" id="KW-0808">Transferase</keyword>
<dbReference type="SUPFAM" id="SSF53155">
    <property type="entry name" value="Methylated DNA-protein cysteine methyltransferase domain"/>
    <property type="match status" value="1"/>
</dbReference>
<protein>
    <submittedName>
        <fullName evidence="8">Methylated-DNA--[protein]-cysteine S-methyltransferase</fullName>
    </submittedName>
</protein>
<evidence type="ECO:0000259" key="7">
    <source>
        <dbReference type="Pfam" id="PF01035"/>
    </source>
</evidence>
<dbReference type="InterPro" id="IPR036217">
    <property type="entry name" value="MethylDNA_cys_MeTrfase_DNAb"/>
</dbReference>
<dbReference type="SUPFAM" id="SSF46767">
    <property type="entry name" value="Methylated DNA-protein cysteine methyltransferase, C-terminal domain"/>
    <property type="match status" value="1"/>
</dbReference>
<evidence type="ECO:0000256" key="3">
    <source>
        <dbReference type="ARBA" id="ARBA00022679"/>
    </source>
</evidence>
<sequence>MSKFDGNLYWSLLDSGDWRMHIAATDKGLCYIGTPGAAYAELAGWAARQLPGTEPRRDDAAMAPYGAAIRAYLEDGARDAGVAMDLRGTAFQQAVWQELRLIPPGEVRAYSDVAERLGRPSAARAVAGAIGANPVLLFVPCHRVLGKNGTLTGFRAGMAMKAELLRREGALRATS</sequence>
<dbReference type="Gene3D" id="3.30.160.70">
    <property type="entry name" value="Methylated DNA-protein cysteine methyltransferase domain"/>
    <property type="match status" value="1"/>
</dbReference>
<dbReference type="NCBIfam" id="TIGR00589">
    <property type="entry name" value="ogt"/>
    <property type="match status" value="1"/>
</dbReference>
<feature type="domain" description="Methylated-DNA-[protein]-cysteine S-methyltransferase DNA binding" evidence="7">
    <location>
        <begin position="90"/>
        <end position="170"/>
    </location>
</feature>
<keyword evidence="2" id="KW-0489">Methyltransferase</keyword>
<evidence type="ECO:0000256" key="4">
    <source>
        <dbReference type="ARBA" id="ARBA00022763"/>
    </source>
</evidence>
<evidence type="ECO:0000256" key="6">
    <source>
        <dbReference type="ARBA" id="ARBA00049348"/>
    </source>
</evidence>